<evidence type="ECO:0000313" key="9">
    <source>
        <dbReference type="EMBL" id="MCT4703350.1"/>
    </source>
</evidence>
<organism evidence="9 10">
    <name type="scientific">Dryocola boscaweniae</name>
    <dbReference type="NCBI Taxonomy" id="2925397"/>
    <lineage>
        <taxon>Bacteria</taxon>
        <taxon>Pseudomonadati</taxon>
        <taxon>Pseudomonadota</taxon>
        <taxon>Gammaproteobacteria</taxon>
        <taxon>Enterobacterales</taxon>
        <taxon>Enterobacteriaceae</taxon>
        <taxon>Dryocola</taxon>
    </lineage>
</organism>
<keyword evidence="5" id="KW-0812">Transmembrane</keyword>
<protein>
    <submittedName>
        <fullName evidence="9">TolC family protein</fullName>
    </submittedName>
</protein>
<dbReference type="InterPro" id="IPR003423">
    <property type="entry name" value="OMP_efflux"/>
</dbReference>
<dbReference type="RefSeq" id="WP_271124086.1">
    <property type="nucleotide sequence ID" value="NZ_JALHAN010000068.1"/>
</dbReference>
<dbReference type="Gene3D" id="1.20.1600.10">
    <property type="entry name" value="Outer membrane efflux proteins (OEP)"/>
    <property type="match status" value="1"/>
</dbReference>
<dbReference type="PANTHER" id="PTHR30026:SF22">
    <property type="entry name" value="OUTER MEMBRANE EFFLUX PROTEIN"/>
    <property type="match status" value="1"/>
</dbReference>
<accession>A0A9X2W9H6</accession>
<evidence type="ECO:0000313" key="10">
    <source>
        <dbReference type="Proteomes" id="UP001150641"/>
    </source>
</evidence>
<dbReference type="GO" id="GO:0009279">
    <property type="term" value="C:cell outer membrane"/>
    <property type="evidence" value="ECO:0007669"/>
    <property type="project" value="UniProtKB-SubCell"/>
</dbReference>
<keyword evidence="7" id="KW-0998">Cell outer membrane</keyword>
<dbReference type="EMBL" id="JALHAP010000081">
    <property type="protein sequence ID" value="MCT4703350.1"/>
    <property type="molecule type" value="Genomic_DNA"/>
</dbReference>
<dbReference type="PANTHER" id="PTHR30026">
    <property type="entry name" value="OUTER MEMBRANE PROTEIN TOLC"/>
    <property type="match status" value="1"/>
</dbReference>
<evidence type="ECO:0000256" key="4">
    <source>
        <dbReference type="ARBA" id="ARBA00022452"/>
    </source>
</evidence>
<feature type="region of interest" description="Disordered" evidence="8">
    <location>
        <begin position="610"/>
        <end position="641"/>
    </location>
</feature>
<dbReference type="GO" id="GO:0015288">
    <property type="term" value="F:porin activity"/>
    <property type="evidence" value="ECO:0007669"/>
    <property type="project" value="TreeGrafter"/>
</dbReference>
<evidence type="ECO:0000256" key="3">
    <source>
        <dbReference type="ARBA" id="ARBA00022448"/>
    </source>
</evidence>
<keyword evidence="4" id="KW-1134">Transmembrane beta strand</keyword>
<reference evidence="9" key="1">
    <citation type="submission" date="2022-03" db="EMBL/GenBank/DDBJ databases">
        <title>Proposal of a novel genus Dryocolo and two novel species.</title>
        <authorList>
            <person name="Maddock D.W."/>
            <person name="Brady C.L."/>
            <person name="Denman S."/>
            <person name="Arnold D."/>
        </authorList>
    </citation>
    <scope>NUCLEOTIDE SEQUENCE</scope>
    <source>
        <strain evidence="9">H6W4</strain>
    </source>
</reference>
<evidence type="ECO:0000256" key="7">
    <source>
        <dbReference type="ARBA" id="ARBA00023237"/>
    </source>
</evidence>
<dbReference type="GO" id="GO:1990281">
    <property type="term" value="C:efflux pump complex"/>
    <property type="evidence" value="ECO:0007669"/>
    <property type="project" value="TreeGrafter"/>
</dbReference>
<sequence>MKRFLSNGTLFIRGAGFACSLMIVIPYSTANADDFIELIRLTESHPSIQSALSSSNAAYFDIEQAKAATNLQMSAGISASGYSGQPGAENNPLSPHLSISKVLYDHGRTDAVVEGREATYNIQRAQIMVVRETINQQVLSLYTAALTNAKVVAVLDKEIAALNDLLQRVKNIAIIDSGRASEINQVSTRLSAIVASREMSYTNQQQALTQLSQLLNKDIALVNGLPELKKSGLLPASLAVAESSLQTNPSLVVARHKRDEALASVKLASKWNRPQWSVQLKMDSPRVNGEMEPFKAATLQLSSDMSLWDGGAGSSALKGETRRLSAAEQEFDATMRMLRQQLAQQWISLPLREKQIRALEQQTASAKKTWDNGQIQFFAGQRPLTDLISFVTDYYSGLASYEEQKVQYSAAQWQIVSSLGKMSDLAKKVKSLPGPALSATEKASISIASKTNNQTFNAINTASAVTSERLGIDEFKRAVDQAKTGSTPADKPSAASVMTTPVLANKQQTVNEIKPPVIPVSTAGYIIEHKPKVLFSSAQEVKPEQRLISDVKPTVIPVHTANTVAEKPTVAINIPAPAVAPENNSIVKLTPSVIPAAPLNVSPEKVISPAQSIKESGQKRSNVAETGKGSASQQILREWPW</sequence>
<dbReference type="InterPro" id="IPR051906">
    <property type="entry name" value="TolC-like"/>
</dbReference>
<comment type="similarity">
    <text evidence="2">Belongs to the outer membrane factor (OMF) (TC 1.B.17) family.</text>
</comment>
<dbReference type="Proteomes" id="UP001150641">
    <property type="component" value="Unassembled WGS sequence"/>
</dbReference>
<comment type="subcellular location">
    <subcellularLocation>
        <location evidence="1">Cell outer membrane</location>
    </subcellularLocation>
</comment>
<feature type="compositionally biased region" description="Polar residues" evidence="8">
    <location>
        <begin position="610"/>
        <end position="635"/>
    </location>
</feature>
<keyword evidence="6" id="KW-0472">Membrane</keyword>
<comment type="caution">
    <text evidence="9">The sequence shown here is derived from an EMBL/GenBank/DDBJ whole genome shotgun (WGS) entry which is preliminary data.</text>
</comment>
<dbReference type="Pfam" id="PF02321">
    <property type="entry name" value="OEP"/>
    <property type="match status" value="1"/>
</dbReference>
<dbReference type="SUPFAM" id="SSF56954">
    <property type="entry name" value="Outer membrane efflux proteins (OEP)"/>
    <property type="match status" value="1"/>
</dbReference>
<evidence type="ECO:0000256" key="5">
    <source>
        <dbReference type="ARBA" id="ARBA00022692"/>
    </source>
</evidence>
<keyword evidence="10" id="KW-1185">Reference proteome</keyword>
<evidence type="ECO:0000256" key="2">
    <source>
        <dbReference type="ARBA" id="ARBA00007613"/>
    </source>
</evidence>
<proteinExistence type="inferred from homology"/>
<evidence type="ECO:0000256" key="8">
    <source>
        <dbReference type="SAM" id="MobiDB-lite"/>
    </source>
</evidence>
<keyword evidence="3" id="KW-0813">Transport</keyword>
<gene>
    <name evidence="9" type="ORF">MUA00_16350</name>
</gene>
<evidence type="ECO:0000256" key="1">
    <source>
        <dbReference type="ARBA" id="ARBA00004442"/>
    </source>
</evidence>
<dbReference type="GO" id="GO:0015562">
    <property type="term" value="F:efflux transmembrane transporter activity"/>
    <property type="evidence" value="ECO:0007669"/>
    <property type="project" value="InterPro"/>
</dbReference>
<evidence type="ECO:0000256" key="6">
    <source>
        <dbReference type="ARBA" id="ARBA00023136"/>
    </source>
</evidence>
<name>A0A9X2W9H6_9ENTR</name>
<dbReference type="AlphaFoldDB" id="A0A9X2W9H6"/>